<feature type="signal peptide" evidence="1">
    <location>
        <begin position="1"/>
        <end position="23"/>
    </location>
</feature>
<gene>
    <name evidence="2" type="ORF">PSEWESI4_00437</name>
</gene>
<protein>
    <recommendedName>
        <fullName evidence="4">DUF1329 domain-containing protein</fullName>
    </recommendedName>
</protein>
<dbReference type="AlphaFoldDB" id="A0A7U7EKJ7"/>
<dbReference type="CDD" id="cd16329">
    <property type="entry name" value="LolA_like"/>
    <property type="match status" value="1"/>
</dbReference>
<dbReference type="PROSITE" id="PS51257">
    <property type="entry name" value="PROKAR_LIPOPROTEIN"/>
    <property type="match status" value="1"/>
</dbReference>
<organism evidence="2 3">
    <name type="scientific">Zestomonas carbonaria</name>
    <dbReference type="NCBI Taxonomy" id="2762745"/>
    <lineage>
        <taxon>Bacteria</taxon>
        <taxon>Pseudomonadati</taxon>
        <taxon>Pseudomonadota</taxon>
        <taxon>Gammaproteobacteria</taxon>
        <taxon>Pseudomonadales</taxon>
        <taxon>Pseudomonadaceae</taxon>
        <taxon>Zestomonas</taxon>
    </lineage>
</organism>
<evidence type="ECO:0008006" key="4">
    <source>
        <dbReference type="Google" id="ProtNLM"/>
    </source>
</evidence>
<evidence type="ECO:0000256" key="1">
    <source>
        <dbReference type="SAM" id="SignalP"/>
    </source>
</evidence>
<evidence type="ECO:0000313" key="3">
    <source>
        <dbReference type="Proteomes" id="UP000583387"/>
    </source>
</evidence>
<sequence>MKSLTVMKTGALALSLLSCAAMAAVSPQEAAQLGSVLTPLGAQKEGNADGSIPAWTGGLKADAAPVENGFLGDPFAGEQPLFIITPANVEQYKDKLSTGQVAMFKRYPDSYRIPVYPSHRTAAAPQEVYEAARKSALTTEAVNGGNGLKHFEQSRVYAFPIPKSGVEVIWNHRTRYRGKNFSRLSVQATPQVNGSFTPVEFDDYAALPQYLPDADAGKTANVLYYYKQRVIAPARLSGSVVLVHETIDQTREPRLAWSYNAGQRRVRRAPQIAYDGPGTAADGMRTADNADMFNGATDRYDWELIGKRELYIPYNSYRLQSPKLKYADIIKAGHINQDLTRYELHRVWEVVATLKPGERNIYAKRRFFIDEDTWTIVESEHYDNRGELWRVGEGHQINHYEQGVSNYAATTLYDLTAGRYMVDSLTNEARHGIKYGFSLSVSDFTPSSLRNAGVR</sequence>
<dbReference type="Gene3D" id="2.50.20.10">
    <property type="entry name" value="Lipoprotein localisation LolA/LolB/LppX"/>
    <property type="match status" value="1"/>
</dbReference>
<feature type="chain" id="PRO_5030957905" description="DUF1329 domain-containing protein" evidence="1">
    <location>
        <begin position="24"/>
        <end position="455"/>
    </location>
</feature>
<keyword evidence="1" id="KW-0732">Signal</keyword>
<keyword evidence="3" id="KW-1185">Reference proteome</keyword>
<name>A0A7U7EKJ7_9GAMM</name>
<dbReference type="InterPro" id="IPR010752">
    <property type="entry name" value="DUF1329"/>
</dbReference>
<accession>A0A7U7EKJ7</accession>
<evidence type="ECO:0000313" key="2">
    <source>
        <dbReference type="EMBL" id="CAD5106177.1"/>
    </source>
</evidence>
<reference evidence="2 3" key="1">
    <citation type="submission" date="2020-08" db="EMBL/GenBank/DDBJ databases">
        <authorList>
            <person name="Criscuolo A."/>
        </authorList>
    </citation>
    <scope>NUCLEOTIDE SEQUENCE [LARGE SCALE GENOMIC DNA]</scope>
    <source>
        <strain evidence="2">CIP111764</strain>
    </source>
</reference>
<dbReference type="RefSeq" id="WP_187669548.1">
    <property type="nucleotide sequence ID" value="NZ_CAJFCI010000016.1"/>
</dbReference>
<dbReference type="Proteomes" id="UP000583387">
    <property type="component" value="Unassembled WGS sequence"/>
</dbReference>
<dbReference type="EMBL" id="CAJFCI010000016">
    <property type="protein sequence ID" value="CAD5106177.1"/>
    <property type="molecule type" value="Genomic_DNA"/>
</dbReference>
<dbReference type="Pfam" id="PF07044">
    <property type="entry name" value="DUF1329"/>
    <property type="match status" value="1"/>
</dbReference>
<comment type="caution">
    <text evidence="2">The sequence shown here is derived from an EMBL/GenBank/DDBJ whole genome shotgun (WGS) entry which is preliminary data.</text>
</comment>
<proteinExistence type="predicted"/>